<dbReference type="OrthoDB" id="9808254at2"/>
<dbReference type="Pfam" id="PF06764">
    <property type="entry name" value="DUF1223"/>
    <property type="match status" value="1"/>
</dbReference>
<proteinExistence type="predicted"/>
<reference evidence="2 3" key="1">
    <citation type="submission" date="2019-11" db="EMBL/GenBank/DDBJ databases">
        <title>Draft Whole-Genome sequence of the marine photosynthetic bacterium Rhodovulum strictum DSM 11289.</title>
        <authorList>
            <person name="Kyndt J.A."/>
            <person name="Meyer T.E."/>
        </authorList>
    </citation>
    <scope>NUCLEOTIDE SEQUENCE [LARGE SCALE GENOMIC DNA]</scope>
    <source>
        <strain evidence="2 3">DSM 11289</strain>
    </source>
</reference>
<protein>
    <submittedName>
        <fullName evidence="2">DUF1223 domain-containing protein</fullName>
    </submittedName>
</protein>
<keyword evidence="3" id="KW-1185">Reference proteome</keyword>
<dbReference type="SUPFAM" id="SSF52833">
    <property type="entry name" value="Thioredoxin-like"/>
    <property type="match status" value="1"/>
</dbReference>
<dbReference type="PANTHER" id="PTHR36057:SF1">
    <property type="entry name" value="LIPOPROTEIN LIPID ATTACHMENT SITE-LIKE PROTEIN, PUTATIVE (DUF1223)-RELATED"/>
    <property type="match status" value="1"/>
</dbReference>
<dbReference type="Proteomes" id="UP000466730">
    <property type="component" value="Unassembled WGS sequence"/>
</dbReference>
<dbReference type="PANTHER" id="PTHR36057">
    <property type="match status" value="1"/>
</dbReference>
<dbReference type="EMBL" id="WJPO01000001">
    <property type="protein sequence ID" value="MRH19408.1"/>
    <property type="molecule type" value="Genomic_DNA"/>
</dbReference>
<gene>
    <name evidence="2" type="ORF">GH815_00265</name>
</gene>
<keyword evidence="1" id="KW-0732">Signal</keyword>
<comment type="caution">
    <text evidence="2">The sequence shown here is derived from an EMBL/GenBank/DDBJ whole genome shotgun (WGS) entry which is preliminary data.</text>
</comment>
<feature type="signal peptide" evidence="1">
    <location>
        <begin position="1"/>
        <end position="21"/>
    </location>
</feature>
<dbReference type="AlphaFoldDB" id="A0A844B9R4"/>
<dbReference type="InterPro" id="IPR036249">
    <property type="entry name" value="Thioredoxin-like_sf"/>
</dbReference>
<dbReference type="RefSeq" id="WP_153746735.1">
    <property type="nucleotide sequence ID" value="NZ_BAAADI010000002.1"/>
</dbReference>
<feature type="chain" id="PRO_5032358299" evidence="1">
    <location>
        <begin position="22"/>
        <end position="232"/>
    </location>
</feature>
<evidence type="ECO:0000313" key="2">
    <source>
        <dbReference type="EMBL" id="MRH19408.1"/>
    </source>
</evidence>
<sequence>MRAFITVLISAWLALSGTARAEGGPVVVELFTSQGCASCPPADALIAELAKRDDVIPLALHVDYWDYIGWQDVFADPAYTRRQKAYARAIGQRSVYTPQIVVGGQDHVVGYSPMDVARLIEAHRVLPSPVALSLERQGDSVTIRARSETSFDEDVVLQLVRYRPTEEVEITRGENAGQTYVYANIVDAWKAVARWDGAQPLVVTVQIEGEQPIVALIQKAGPGRILAAARLR</sequence>
<organism evidence="2 3">
    <name type="scientific">Rhodovulum strictum</name>
    <dbReference type="NCBI Taxonomy" id="58314"/>
    <lineage>
        <taxon>Bacteria</taxon>
        <taxon>Pseudomonadati</taxon>
        <taxon>Pseudomonadota</taxon>
        <taxon>Alphaproteobacteria</taxon>
        <taxon>Rhodobacterales</taxon>
        <taxon>Paracoccaceae</taxon>
        <taxon>Rhodovulum</taxon>
    </lineage>
</organism>
<evidence type="ECO:0000256" key="1">
    <source>
        <dbReference type="SAM" id="SignalP"/>
    </source>
</evidence>
<accession>A0A844B9R4</accession>
<name>A0A844B9R4_9RHOB</name>
<dbReference type="InterPro" id="IPR010634">
    <property type="entry name" value="DUF1223"/>
</dbReference>
<evidence type="ECO:0000313" key="3">
    <source>
        <dbReference type="Proteomes" id="UP000466730"/>
    </source>
</evidence>